<protein>
    <submittedName>
        <fullName evidence="8">Multidrug ABC transporter ATP-binding protein</fullName>
    </submittedName>
</protein>
<dbReference type="CDD" id="cd03230">
    <property type="entry name" value="ABC_DR_subfamily_A"/>
    <property type="match status" value="1"/>
</dbReference>
<comment type="similarity">
    <text evidence="2">Belongs to the ABC transporter superfamily.</text>
</comment>
<evidence type="ECO:0000313" key="8">
    <source>
        <dbReference type="EMBL" id="GGM90603.1"/>
    </source>
</evidence>
<evidence type="ECO:0000313" key="9">
    <source>
        <dbReference type="Proteomes" id="UP000597656"/>
    </source>
</evidence>
<sequence length="294" mass="31722">MTAIEVRGLTRRYSGGFEAVRGVSFEVEKGEMFALLGTNGAGKTSTVEVVEGLSRPAEGSVRVLGHDPFAERSLVRPRMGVMLQEGGFPPDLTVAEAARMWAGTLTSPRPVDEALALVDLAHRASVRVKQLSGGERRRLDLALALLGKPEVLFLDEPTTGLDPESRRNTWELIRALLREGVTVLLTTHYLEEAQALADRLAIMHRGRIVAQGTVSEVVDAYPSRISFTPPSGVALPVVADVESSGRVTVRTNELQSTLHELLVWAAHNNVELSGLDARSASLEEAFLAIAEEAA</sequence>
<dbReference type="InterPro" id="IPR003593">
    <property type="entry name" value="AAA+_ATPase"/>
</dbReference>
<comment type="caution">
    <text evidence="8">The sequence shown here is derived from an EMBL/GenBank/DDBJ whole genome shotgun (WGS) entry which is preliminary data.</text>
</comment>
<dbReference type="PANTHER" id="PTHR42711">
    <property type="entry name" value="ABC TRANSPORTER ATP-BINDING PROTEIN"/>
    <property type="match status" value="1"/>
</dbReference>
<dbReference type="Proteomes" id="UP000597656">
    <property type="component" value="Unassembled WGS sequence"/>
</dbReference>
<dbReference type="Gene3D" id="3.40.50.300">
    <property type="entry name" value="P-loop containing nucleotide triphosphate hydrolases"/>
    <property type="match status" value="1"/>
</dbReference>
<reference evidence="9" key="1">
    <citation type="journal article" date="2019" name="Int. J. Syst. Evol. Microbiol.">
        <title>The Global Catalogue of Microorganisms (GCM) 10K type strain sequencing project: providing services to taxonomists for standard genome sequencing and annotation.</title>
        <authorList>
            <consortium name="The Broad Institute Genomics Platform"/>
            <consortium name="The Broad Institute Genome Sequencing Center for Infectious Disease"/>
            <person name="Wu L."/>
            <person name="Ma J."/>
        </authorList>
    </citation>
    <scope>NUCLEOTIDE SEQUENCE [LARGE SCALE GENOMIC DNA]</scope>
    <source>
        <strain evidence="9">CGMCC 4.7319</strain>
    </source>
</reference>
<keyword evidence="4" id="KW-0547">Nucleotide-binding</keyword>
<dbReference type="SUPFAM" id="SSF52540">
    <property type="entry name" value="P-loop containing nucleoside triphosphate hydrolases"/>
    <property type="match status" value="1"/>
</dbReference>
<keyword evidence="3" id="KW-0813">Transport</keyword>
<evidence type="ECO:0000256" key="1">
    <source>
        <dbReference type="ARBA" id="ARBA00004202"/>
    </source>
</evidence>
<dbReference type="PROSITE" id="PS00211">
    <property type="entry name" value="ABC_TRANSPORTER_1"/>
    <property type="match status" value="1"/>
</dbReference>
<keyword evidence="5 8" id="KW-0067">ATP-binding</keyword>
<name>A0ABQ2HSS8_9PSEU</name>
<evidence type="ECO:0000256" key="3">
    <source>
        <dbReference type="ARBA" id="ARBA00022448"/>
    </source>
</evidence>
<dbReference type="InterPro" id="IPR017871">
    <property type="entry name" value="ABC_transporter-like_CS"/>
</dbReference>
<dbReference type="InterPro" id="IPR003439">
    <property type="entry name" value="ABC_transporter-like_ATP-bd"/>
</dbReference>
<dbReference type="PROSITE" id="PS50893">
    <property type="entry name" value="ABC_TRANSPORTER_2"/>
    <property type="match status" value="1"/>
</dbReference>
<evidence type="ECO:0000256" key="5">
    <source>
        <dbReference type="ARBA" id="ARBA00022840"/>
    </source>
</evidence>
<proteinExistence type="inferred from homology"/>
<evidence type="ECO:0000256" key="4">
    <source>
        <dbReference type="ARBA" id="ARBA00022741"/>
    </source>
</evidence>
<gene>
    <name evidence="8" type="ORF">GCM10011609_29530</name>
</gene>
<accession>A0ABQ2HSS8</accession>
<dbReference type="Pfam" id="PF00005">
    <property type="entry name" value="ABC_tran"/>
    <property type="match status" value="1"/>
</dbReference>
<dbReference type="RefSeq" id="WP_189155223.1">
    <property type="nucleotide sequence ID" value="NZ_BMNC01000003.1"/>
</dbReference>
<dbReference type="PANTHER" id="PTHR42711:SF5">
    <property type="entry name" value="ABC TRANSPORTER ATP-BINDING PROTEIN NATA"/>
    <property type="match status" value="1"/>
</dbReference>
<comment type="subcellular location">
    <subcellularLocation>
        <location evidence="1">Cell membrane</location>
        <topology evidence="1">Peripheral membrane protein</topology>
    </subcellularLocation>
</comment>
<evidence type="ECO:0000256" key="2">
    <source>
        <dbReference type="ARBA" id="ARBA00005417"/>
    </source>
</evidence>
<organism evidence="8 9">
    <name type="scientific">Lentzea pudingi</name>
    <dbReference type="NCBI Taxonomy" id="1789439"/>
    <lineage>
        <taxon>Bacteria</taxon>
        <taxon>Bacillati</taxon>
        <taxon>Actinomycetota</taxon>
        <taxon>Actinomycetes</taxon>
        <taxon>Pseudonocardiales</taxon>
        <taxon>Pseudonocardiaceae</taxon>
        <taxon>Lentzea</taxon>
    </lineage>
</organism>
<dbReference type="InterPro" id="IPR050763">
    <property type="entry name" value="ABC_transporter_ATP-binding"/>
</dbReference>
<evidence type="ECO:0000256" key="6">
    <source>
        <dbReference type="ARBA" id="ARBA00023251"/>
    </source>
</evidence>
<dbReference type="SMART" id="SM00382">
    <property type="entry name" value="AAA"/>
    <property type="match status" value="1"/>
</dbReference>
<keyword evidence="6" id="KW-0046">Antibiotic resistance</keyword>
<keyword evidence="9" id="KW-1185">Reference proteome</keyword>
<evidence type="ECO:0000259" key="7">
    <source>
        <dbReference type="PROSITE" id="PS50893"/>
    </source>
</evidence>
<feature type="domain" description="ABC transporter" evidence="7">
    <location>
        <begin position="4"/>
        <end position="230"/>
    </location>
</feature>
<dbReference type="InterPro" id="IPR027417">
    <property type="entry name" value="P-loop_NTPase"/>
</dbReference>
<dbReference type="GO" id="GO:0005524">
    <property type="term" value="F:ATP binding"/>
    <property type="evidence" value="ECO:0007669"/>
    <property type="project" value="UniProtKB-KW"/>
</dbReference>
<dbReference type="EMBL" id="BMNC01000003">
    <property type="protein sequence ID" value="GGM90603.1"/>
    <property type="molecule type" value="Genomic_DNA"/>
</dbReference>